<evidence type="ECO:0000313" key="2">
    <source>
        <dbReference type="EMBL" id="OXT01751.1"/>
    </source>
</evidence>
<sequence>MAMLKILLMLAVVLMATIVSSADTGSALRGAIVSTAIAHDVSDDDRGQLPDMTPCDAGDCASSDPHCAFHCALPAVGFLLSEERADETLWLALGKPCRSVLPPGLLRPPIPV</sequence>
<dbReference type="EMBL" id="NBYO01000001">
    <property type="protein sequence ID" value="OXT01751.1"/>
    <property type="molecule type" value="Genomic_DNA"/>
</dbReference>
<dbReference type="Proteomes" id="UP000215405">
    <property type="component" value="Unassembled WGS sequence"/>
</dbReference>
<keyword evidence="3" id="KW-1185">Reference proteome</keyword>
<evidence type="ECO:0000313" key="3">
    <source>
        <dbReference type="Proteomes" id="UP000215405"/>
    </source>
</evidence>
<name>A0A231V133_9HYPH</name>
<gene>
    <name evidence="2" type="ORF">B7H23_01975</name>
</gene>
<evidence type="ECO:0000256" key="1">
    <source>
        <dbReference type="SAM" id="SignalP"/>
    </source>
</evidence>
<dbReference type="AlphaFoldDB" id="A0A231V133"/>
<reference evidence="3" key="1">
    <citation type="journal article" date="2017" name="Int. J. Syst. Evol. Microbiol.">
        <title>Notoacmeibacter marinus gen. nov., sp. nov., isolated from the gut of a limpet and proposal of Notoacmeibacteraceae fam. nov. in the order Rhizobiales of the class Alphaproteobacteria.</title>
        <authorList>
            <person name="Huang Z."/>
            <person name="Guo F."/>
            <person name="Lai Q."/>
        </authorList>
    </citation>
    <scope>NUCLEOTIDE SEQUENCE [LARGE SCALE GENOMIC DNA]</scope>
    <source>
        <strain evidence="3">XMTR2A4</strain>
    </source>
</reference>
<organism evidence="2 3">
    <name type="scientific">Notoacmeibacter marinus</name>
    <dbReference type="NCBI Taxonomy" id="1876515"/>
    <lineage>
        <taxon>Bacteria</taxon>
        <taxon>Pseudomonadati</taxon>
        <taxon>Pseudomonadota</taxon>
        <taxon>Alphaproteobacteria</taxon>
        <taxon>Hyphomicrobiales</taxon>
        <taxon>Notoacmeibacteraceae</taxon>
        <taxon>Notoacmeibacter</taxon>
    </lineage>
</organism>
<dbReference type="RefSeq" id="WP_094075721.1">
    <property type="nucleotide sequence ID" value="NZ_NBYO01000001.1"/>
</dbReference>
<comment type="caution">
    <text evidence="2">The sequence shown here is derived from an EMBL/GenBank/DDBJ whole genome shotgun (WGS) entry which is preliminary data.</text>
</comment>
<feature type="signal peptide" evidence="1">
    <location>
        <begin position="1"/>
        <end position="21"/>
    </location>
</feature>
<keyword evidence="1" id="KW-0732">Signal</keyword>
<accession>A0A231V133</accession>
<protein>
    <submittedName>
        <fullName evidence="2">Uncharacterized protein</fullName>
    </submittedName>
</protein>
<feature type="chain" id="PRO_5012963521" evidence="1">
    <location>
        <begin position="22"/>
        <end position="112"/>
    </location>
</feature>
<proteinExistence type="predicted"/>